<dbReference type="Proteomes" id="UP000269721">
    <property type="component" value="Unassembled WGS sequence"/>
</dbReference>
<evidence type="ECO:0000313" key="2">
    <source>
        <dbReference type="EMBL" id="RKO84138.1"/>
    </source>
</evidence>
<organism evidence="2 3">
    <name type="scientific">Blyttiomyces helicus</name>
    <dbReference type="NCBI Taxonomy" id="388810"/>
    <lineage>
        <taxon>Eukaryota</taxon>
        <taxon>Fungi</taxon>
        <taxon>Fungi incertae sedis</taxon>
        <taxon>Chytridiomycota</taxon>
        <taxon>Chytridiomycota incertae sedis</taxon>
        <taxon>Chytridiomycetes</taxon>
        <taxon>Chytridiomycetes incertae sedis</taxon>
        <taxon>Blyttiomyces</taxon>
    </lineage>
</organism>
<evidence type="ECO:0000256" key="1">
    <source>
        <dbReference type="SAM" id="MobiDB-lite"/>
    </source>
</evidence>
<protein>
    <submittedName>
        <fullName evidence="2">Uncharacterized protein</fullName>
    </submittedName>
</protein>
<dbReference type="EMBL" id="ML000449">
    <property type="protein sequence ID" value="RKO84138.1"/>
    <property type="molecule type" value="Genomic_DNA"/>
</dbReference>
<gene>
    <name evidence="2" type="ORF">BDK51DRAFT_29634</name>
</gene>
<reference evidence="3" key="1">
    <citation type="journal article" date="2018" name="Nat. Microbiol.">
        <title>Leveraging single-cell genomics to expand the fungal tree of life.</title>
        <authorList>
            <person name="Ahrendt S.R."/>
            <person name="Quandt C.A."/>
            <person name="Ciobanu D."/>
            <person name="Clum A."/>
            <person name="Salamov A."/>
            <person name="Andreopoulos B."/>
            <person name="Cheng J.F."/>
            <person name="Woyke T."/>
            <person name="Pelin A."/>
            <person name="Henrissat B."/>
            <person name="Reynolds N.K."/>
            <person name="Benny G.L."/>
            <person name="Smith M.E."/>
            <person name="James T.Y."/>
            <person name="Grigoriev I.V."/>
        </authorList>
    </citation>
    <scope>NUCLEOTIDE SEQUENCE [LARGE SCALE GENOMIC DNA]</scope>
</reference>
<name>A0A4P9W0D5_9FUNG</name>
<accession>A0A4P9W0D5</accession>
<proteinExistence type="predicted"/>
<feature type="compositionally biased region" description="Polar residues" evidence="1">
    <location>
        <begin position="141"/>
        <end position="161"/>
    </location>
</feature>
<dbReference type="AlphaFoldDB" id="A0A4P9W0D5"/>
<feature type="region of interest" description="Disordered" evidence="1">
    <location>
        <begin position="68"/>
        <end position="95"/>
    </location>
</feature>
<feature type="region of interest" description="Disordered" evidence="1">
    <location>
        <begin position="116"/>
        <end position="168"/>
    </location>
</feature>
<keyword evidence="3" id="KW-1185">Reference proteome</keyword>
<feature type="non-terminal residue" evidence="2">
    <location>
        <position position="168"/>
    </location>
</feature>
<evidence type="ECO:0000313" key="3">
    <source>
        <dbReference type="Proteomes" id="UP000269721"/>
    </source>
</evidence>
<sequence length="168" mass="17931">MSARDPFSLFLEELEYPGSMQGALPHVPYFDEEPIQANPARIPDRTAQLDESDPAPLVWTRAPAHALPFDDQRQSNPTDVNTVGQWLLHGDGGERDHGADLATGFVWVPVGNPCVPPKAPQNDERQAQIPAVGSGAAPSNIDHQSGPTRDRLATSTASSIGSAVFSDG</sequence>
<feature type="compositionally biased region" description="Polar residues" evidence="1">
    <location>
        <begin position="74"/>
        <end position="84"/>
    </location>
</feature>